<sequence>EEGEEEEEEEEEDEEEEKKWRKWLKERDEKDKKEIVTNFEKLSDDNFEIWLLKQSKWKNDVTKKNIPSICDAIEAFVICHSTDRLAACVIVDEKPTKIIMRNLTFEELFRQIYSNLEWKYLREMSDKDQKLELADSNDEIIRSDEMVRREFENNEPLFKVLWSPIRIGKIKIIKNALVIMIAISEYTDNVEWRNLSNVKDVENFRQLFEQNLGYEFVCNTNFKMNKEDVKEFLIELITSRGLVKNRQRYDALILIVSGHGGEGDVLITSDGKKTPIDSIRTFQAEKENNITRRGKVHDSEVYDSEVSDSEVSDSKVQDSKVHDGEGFLMVWSTTRGYSLSDLSIFSESIKCIIGEKYQNETLQQMLNKIRNNIKKKIYVTAWKRMTPLIMILSFNKK</sequence>
<dbReference type="GO" id="GO:0004197">
    <property type="term" value="F:cysteine-type endopeptidase activity"/>
    <property type="evidence" value="ECO:0007669"/>
    <property type="project" value="InterPro"/>
</dbReference>
<dbReference type="GO" id="GO:0006508">
    <property type="term" value="P:proteolysis"/>
    <property type="evidence" value="ECO:0007669"/>
    <property type="project" value="InterPro"/>
</dbReference>
<dbReference type="InterPro" id="IPR029030">
    <property type="entry name" value="Caspase-like_dom_sf"/>
</dbReference>
<reference evidence="2 3" key="1">
    <citation type="journal article" date="2013" name="Curr. Biol.">
        <title>The Genome of the Foraminiferan Reticulomyxa filosa.</title>
        <authorList>
            <person name="Glockner G."/>
            <person name="Hulsmann N."/>
            <person name="Schleicher M."/>
            <person name="Noegel A.A."/>
            <person name="Eichinger L."/>
            <person name="Gallinger C."/>
            <person name="Pawlowski J."/>
            <person name="Sierra R."/>
            <person name="Euteneuer U."/>
            <person name="Pillet L."/>
            <person name="Moustafa A."/>
            <person name="Platzer M."/>
            <person name="Groth M."/>
            <person name="Szafranski K."/>
            <person name="Schliwa M."/>
        </authorList>
    </citation>
    <scope>NUCLEOTIDE SEQUENCE [LARGE SCALE GENOMIC DNA]</scope>
</reference>
<dbReference type="AlphaFoldDB" id="X6L8L1"/>
<dbReference type="EMBL" id="ASPP01049929">
    <property type="protein sequence ID" value="ETN97366.1"/>
    <property type="molecule type" value="Genomic_DNA"/>
</dbReference>
<proteinExistence type="predicted"/>
<feature type="non-terminal residue" evidence="2">
    <location>
        <position position="1"/>
    </location>
</feature>
<evidence type="ECO:0000313" key="2">
    <source>
        <dbReference type="EMBL" id="ETN97366.1"/>
    </source>
</evidence>
<feature type="domain" description="Peptidase C14 caspase" evidence="1">
    <location>
        <begin position="178"/>
        <end position="375"/>
    </location>
</feature>
<organism evidence="2 3">
    <name type="scientific">Reticulomyxa filosa</name>
    <dbReference type="NCBI Taxonomy" id="46433"/>
    <lineage>
        <taxon>Eukaryota</taxon>
        <taxon>Sar</taxon>
        <taxon>Rhizaria</taxon>
        <taxon>Retaria</taxon>
        <taxon>Foraminifera</taxon>
        <taxon>Monothalamids</taxon>
        <taxon>Reticulomyxidae</taxon>
        <taxon>Reticulomyxa</taxon>
    </lineage>
</organism>
<comment type="caution">
    <text evidence="2">The sequence shown here is derived from an EMBL/GenBank/DDBJ whole genome shotgun (WGS) entry which is preliminary data.</text>
</comment>
<protein>
    <recommendedName>
        <fullName evidence="1">Peptidase C14 caspase domain-containing protein</fullName>
    </recommendedName>
</protein>
<dbReference type="Pfam" id="PF00656">
    <property type="entry name" value="Peptidase_C14"/>
    <property type="match status" value="1"/>
</dbReference>
<accession>X6L8L1</accession>
<gene>
    <name evidence="2" type="ORF">RFI_40163</name>
</gene>
<dbReference type="Proteomes" id="UP000023152">
    <property type="component" value="Unassembled WGS sequence"/>
</dbReference>
<evidence type="ECO:0000313" key="3">
    <source>
        <dbReference type="Proteomes" id="UP000023152"/>
    </source>
</evidence>
<keyword evidence="3" id="KW-1185">Reference proteome</keyword>
<evidence type="ECO:0000259" key="1">
    <source>
        <dbReference type="Pfam" id="PF00656"/>
    </source>
</evidence>
<dbReference type="OrthoDB" id="6116485at2759"/>
<dbReference type="InterPro" id="IPR011600">
    <property type="entry name" value="Pept_C14_caspase"/>
</dbReference>
<name>X6L8L1_RETFI</name>
<dbReference type="SUPFAM" id="SSF52129">
    <property type="entry name" value="Caspase-like"/>
    <property type="match status" value="1"/>
</dbReference>
<dbReference type="Gene3D" id="3.40.50.1460">
    <property type="match status" value="1"/>
</dbReference>